<evidence type="ECO:0000313" key="9">
    <source>
        <dbReference type="EMBL" id="KAL5112951.1"/>
    </source>
</evidence>
<name>A0ABR4QT60_9CEST</name>
<dbReference type="Proteomes" id="UP001651158">
    <property type="component" value="Unassembled WGS sequence"/>
</dbReference>
<dbReference type="PANTHER" id="PTHR16056:SF16">
    <property type="entry name" value="REGULATOR OF MICROTUBULE DYNAMICS PROTEIN 1"/>
    <property type="match status" value="1"/>
</dbReference>
<keyword evidence="5" id="KW-0802">TPR repeat</keyword>
<evidence type="ECO:0000256" key="8">
    <source>
        <dbReference type="ARBA" id="ARBA00041958"/>
    </source>
</evidence>
<evidence type="ECO:0000256" key="7">
    <source>
        <dbReference type="ARBA" id="ARBA00039966"/>
    </source>
</evidence>
<organism evidence="9 10">
    <name type="scientific">Taenia crassiceps</name>
    <dbReference type="NCBI Taxonomy" id="6207"/>
    <lineage>
        <taxon>Eukaryota</taxon>
        <taxon>Metazoa</taxon>
        <taxon>Spiralia</taxon>
        <taxon>Lophotrochozoa</taxon>
        <taxon>Platyhelminthes</taxon>
        <taxon>Cestoda</taxon>
        <taxon>Eucestoda</taxon>
        <taxon>Cyclophyllidea</taxon>
        <taxon>Taeniidae</taxon>
        <taxon>Taenia</taxon>
    </lineage>
</organism>
<accession>A0ABR4QT60</accession>
<gene>
    <name evidence="9" type="ORF">TcWFU_009505</name>
</gene>
<dbReference type="EMBL" id="JAKROA010000001">
    <property type="protein sequence ID" value="KAL5112951.1"/>
    <property type="molecule type" value="Genomic_DNA"/>
</dbReference>
<dbReference type="InterPro" id="IPR011990">
    <property type="entry name" value="TPR-like_helical_dom_sf"/>
</dbReference>
<keyword evidence="4" id="KW-0677">Repeat</keyword>
<evidence type="ECO:0000256" key="2">
    <source>
        <dbReference type="ARBA" id="ARBA00011375"/>
    </source>
</evidence>
<dbReference type="InterPro" id="IPR049039">
    <property type="entry name" value="RMD1-3_a_helical_rpt"/>
</dbReference>
<comment type="subcellular location">
    <subcellularLocation>
        <location evidence="1">Cytoplasm</location>
        <location evidence="1">Cytoskeleton</location>
    </subcellularLocation>
</comment>
<dbReference type="Gene3D" id="1.25.40.10">
    <property type="entry name" value="Tetratricopeptide repeat domain"/>
    <property type="match status" value="1"/>
</dbReference>
<evidence type="ECO:0000256" key="5">
    <source>
        <dbReference type="ARBA" id="ARBA00022803"/>
    </source>
</evidence>
<keyword evidence="3" id="KW-0963">Cytoplasm</keyword>
<reference evidence="9 10" key="1">
    <citation type="journal article" date="2022" name="Front. Cell. Infect. Microbiol.">
        <title>The Genomes of Two Strains of Taenia crassiceps the Animal Model for the Study of Human Cysticercosis.</title>
        <authorList>
            <person name="Bobes R.J."/>
            <person name="Estrada K."/>
            <person name="Rios-Valencia D.G."/>
            <person name="Calderon-Gallegos A."/>
            <person name="de la Torre P."/>
            <person name="Carrero J.C."/>
            <person name="Sanchez-Flores A."/>
            <person name="Laclette J.P."/>
        </authorList>
    </citation>
    <scope>NUCLEOTIDE SEQUENCE [LARGE SCALE GENOMIC DNA]</scope>
    <source>
        <strain evidence="9">WFUcys</strain>
    </source>
</reference>
<comment type="subunit">
    <text evidence="2">Interacts with microtubules.</text>
</comment>
<dbReference type="Pfam" id="PF21033">
    <property type="entry name" value="RMD1-3"/>
    <property type="match status" value="1"/>
</dbReference>
<evidence type="ECO:0000256" key="4">
    <source>
        <dbReference type="ARBA" id="ARBA00022737"/>
    </source>
</evidence>
<dbReference type="SUPFAM" id="SSF48452">
    <property type="entry name" value="TPR-like"/>
    <property type="match status" value="1"/>
</dbReference>
<evidence type="ECO:0000256" key="1">
    <source>
        <dbReference type="ARBA" id="ARBA00004245"/>
    </source>
</evidence>
<comment type="caution">
    <text evidence="9">The sequence shown here is derived from an EMBL/GenBank/DDBJ whole genome shotgun (WGS) entry which is preliminary data.</text>
</comment>
<sequence length="285" mass="32772">MSSTIQNSSTASKPTVSRASGGDIYLNIGGDTAFQRLTTRFCTESFICISLNSTMSAQLIAEVDALNEQDKFQEVYDKLKRPDGKYDDMDLELMWRLARTCRFLAKEEWIEEGLKWYGIMLNVKSQEEGIKNKIKLGYEIREYFDKGHEADPNDFMALHCLGSWCFEVASLGKVERAFATTFFEKPPVSTFEEALNFYLEANKIRPDRPYTVCRIAQCYERLKNKEKAKEWAQKAIKLHAQDPEVEEVSASLSSEFNIFSYNVSAVIWRVDETVPQTFLRTLVFS</sequence>
<proteinExistence type="predicted"/>
<dbReference type="PANTHER" id="PTHR16056">
    <property type="entry name" value="REGULATOR OF MICROTUBULE DYNAMICS PROTEIN"/>
    <property type="match status" value="1"/>
</dbReference>
<evidence type="ECO:0000256" key="6">
    <source>
        <dbReference type="ARBA" id="ARBA00023212"/>
    </source>
</evidence>
<evidence type="ECO:0000313" key="10">
    <source>
        <dbReference type="Proteomes" id="UP001651158"/>
    </source>
</evidence>
<protein>
    <recommendedName>
        <fullName evidence="7">Regulator of microtubule dynamics protein 1</fullName>
    </recommendedName>
    <alternativeName>
        <fullName evidence="8">Protein FAM82B</fullName>
    </alternativeName>
</protein>
<evidence type="ECO:0000256" key="3">
    <source>
        <dbReference type="ARBA" id="ARBA00022490"/>
    </source>
</evidence>
<keyword evidence="10" id="KW-1185">Reference proteome</keyword>
<keyword evidence="6" id="KW-0206">Cytoskeleton</keyword>